<name>A0A914RX92_PAREQ</name>
<accession>A0A914RX92</accession>
<dbReference type="PANTHER" id="PTHR45615">
    <property type="entry name" value="MYOSIN HEAVY CHAIN, NON-MUSCLE"/>
    <property type="match status" value="1"/>
</dbReference>
<dbReference type="PROSITE" id="PS51456">
    <property type="entry name" value="MYOSIN_MOTOR"/>
    <property type="match status" value="1"/>
</dbReference>
<dbReference type="GO" id="GO:0032982">
    <property type="term" value="C:myosin filament"/>
    <property type="evidence" value="ECO:0007669"/>
    <property type="project" value="TreeGrafter"/>
</dbReference>
<evidence type="ECO:0000256" key="1">
    <source>
        <dbReference type="PROSITE-ProRule" id="PRU00782"/>
    </source>
</evidence>
<reference evidence="4" key="1">
    <citation type="submission" date="2022-11" db="UniProtKB">
        <authorList>
            <consortium name="WormBaseParasite"/>
        </authorList>
    </citation>
    <scope>IDENTIFICATION</scope>
</reference>
<feature type="domain" description="Myosin motor" evidence="2">
    <location>
        <begin position="1"/>
        <end position="89"/>
    </location>
</feature>
<comment type="similarity">
    <text evidence="1">Belongs to the TRAFAC class myosin-kinesin ATPase superfamily. Myosin family.</text>
</comment>
<keyword evidence="1" id="KW-0505">Motor protein</keyword>
<keyword evidence="3" id="KW-1185">Reference proteome</keyword>
<dbReference type="GO" id="GO:0006936">
    <property type="term" value="P:muscle contraction"/>
    <property type="evidence" value="ECO:0007669"/>
    <property type="project" value="TreeGrafter"/>
</dbReference>
<dbReference type="GO" id="GO:0045214">
    <property type="term" value="P:sarcomere organization"/>
    <property type="evidence" value="ECO:0007669"/>
    <property type="project" value="TreeGrafter"/>
</dbReference>
<dbReference type="SUPFAM" id="SSF52540">
    <property type="entry name" value="P-loop containing nucleoside triphosphate hydrolases"/>
    <property type="match status" value="1"/>
</dbReference>
<organism evidence="3 4">
    <name type="scientific">Parascaris equorum</name>
    <name type="common">Equine roundworm</name>
    <dbReference type="NCBI Taxonomy" id="6256"/>
    <lineage>
        <taxon>Eukaryota</taxon>
        <taxon>Metazoa</taxon>
        <taxon>Ecdysozoa</taxon>
        <taxon>Nematoda</taxon>
        <taxon>Chromadorea</taxon>
        <taxon>Rhabditida</taxon>
        <taxon>Spirurina</taxon>
        <taxon>Ascaridomorpha</taxon>
        <taxon>Ascaridoidea</taxon>
        <taxon>Ascarididae</taxon>
        <taxon>Parascaris</taxon>
    </lineage>
</organism>
<evidence type="ECO:0000259" key="2">
    <source>
        <dbReference type="PROSITE" id="PS51456"/>
    </source>
</evidence>
<evidence type="ECO:0000313" key="3">
    <source>
        <dbReference type="Proteomes" id="UP000887564"/>
    </source>
</evidence>
<dbReference type="GO" id="GO:0005524">
    <property type="term" value="F:ATP binding"/>
    <property type="evidence" value="ECO:0007669"/>
    <property type="project" value="InterPro"/>
</dbReference>
<protein>
    <submittedName>
        <fullName evidence="4">Myosin motor domain-containing protein</fullName>
    </submittedName>
</protein>
<dbReference type="GO" id="GO:0051015">
    <property type="term" value="F:actin filament binding"/>
    <property type="evidence" value="ECO:0007669"/>
    <property type="project" value="TreeGrafter"/>
</dbReference>
<dbReference type="InterPro" id="IPR001609">
    <property type="entry name" value="Myosin_head_motor_dom-like"/>
</dbReference>
<dbReference type="Gene3D" id="1.20.120.720">
    <property type="entry name" value="Myosin VI head, motor domain, U50 subdomain"/>
    <property type="match status" value="1"/>
</dbReference>
<proteinExistence type="inferred from homology"/>
<sequence>MHFTEEEKMDLFKLVAGIMHMGELKFKQRPREEQAECEDRSEGDLACKLWNVDPDKFINSLLKPHVKVGSEWVNKGQNLKQVSFVVLFV</sequence>
<dbReference type="PANTHER" id="PTHR45615:SF27">
    <property type="entry name" value="MYOSIN HEAVY CHAIN, MUSCLE"/>
    <property type="match status" value="1"/>
</dbReference>
<keyword evidence="1" id="KW-0518">Myosin</keyword>
<dbReference type="GO" id="GO:0005737">
    <property type="term" value="C:cytoplasm"/>
    <property type="evidence" value="ECO:0007669"/>
    <property type="project" value="TreeGrafter"/>
</dbReference>
<dbReference type="Pfam" id="PF00063">
    <property type="entry name" value="Myosin_head"/>
    <property type="match status" value="1"/>
</dbReference>
<evidence type="ECO:0000313" key="4">
    <source>
        <dbReference type="WBParaSite" id="PEQ_0001111501-mRNA-1"/>
    </source>
</evidence>
<comment type="caution">
    <text evidence="1">Lacks conserved residue(s) required for the propagation of feature annotation.</text>
</comment>
<dbReference type="Proteomes" id="UP000887564">
    <property type="component" value="Unplaced"/>
</dbReference>
<keyword evidence="1" id="KW-0009">Actin-binding</keyword>
<dbReference type="GO" id="GO:0016460">
    <property type="term" value="C:myosin II complex"/>
    <property type="evidence" value="ECO:0007669"/>
    <property type="project" value="TreeGrafter"/>
</dbReference>
<dbReference type="InterPro" id="IPR027417">
    <property type="entry name" value="P-loop_NTPase"/>
</dbReference>
<dbReference type="GO" id="GO:0000146">
    <property type="term" value="F:microfilament motor activity"/>
    <property type="evidence" value="ECO:0007669"/>
    <property type="project" value="TreeGrafter"/>
</dbReference>
<dbReference type="WBParaSite" id="PEQ_0001111501-mRNA-1">
    <property type="protein sequence ID" value="PEQ_0001111501-mRNA-1"/>
    <property type="gene ID" value="PEQ_0001111501"/>
</dbReference>
<dbReference type="AlphaFoldDB" id="A0A914RX92"/>